<organism evidence="2 3">
    <name type="scientific">Lutzomyia longipalpis</name>
    <name type="common">Sand fly</name>
    <dbReference type="NCBI Taxonomy" id="7200"/>
    <lineage>
        <taxon>Eukaryota</taxon>
        <taxon>Metazoa</taxon>
        <taxon>Ecdysozoa</taxon>
        <taxon>Arthropoda</taxon>
        <taxon>Hexapoda</taxon>
        <taxon>Insecta</taxon>
        <taxon>Pterygota</taxon>
        <taxon>Neoptera</taxon>
        <taxon>Endopterygota</taxon>
        <taxon>Diptera</taxon>
        <taxon>Nematocera</taxon>
        <taxon>Psychodoidea</taxon>
        <taxon>Psychodidae</taxon>
        <taxon>Lutzomyia</taxon>
        <taxon>Lutzomyia</taxon>
    </lineage>
</organism>
<accession>A0A1B0CBF7</accession>
<dbReference type="VEuPathDB" id="VectorBase:LLONM1_009272"/>
<dbReference type="PROSITE" id="PS51029">
    <property type="entry name" value="MADF"/>
    <property type="match status" value="1"/>
</dbReference>
<evidence type="ECO:0000259" key="1">
    <source>
        <dbReference type="PROSITE" id="PS51029"/>
    </source>
</evidence>
<sequence>MALMDIITVDFKEKLIAAVRRHPCIYNTSLREHTIIRYRENAWENIAKELGSTVNTTKTVFTTLRQQFSREMNKFEVDAAGYDGEPLSNWYFYKQMRFLTPFMKRVRNGVKRHHPSSNATNPTHDMPFELKVLKTEPTTDEEIMLRHGIMESDTDEEKGIPHSGESSREDHLAEMEGINVSMAAESSSNADPDILACYSKIIEQKLRALPPVRAEKIALKVIMDLNDELFQ</sequence>
<dbReference type="VEuPathDB" id="VectorBase:LLOJ001456"/>
<name>A0A1B0CBF7_LUTLO</name>
<protein>
    <recommendedName>
        <fullName evidence="1">MADF domain-containing protein</fullName>
    </recommendedName>
</protein>
<dbReference type="InterPro" id="IPR039353">
    <property type="entry name" value="TF_Adf1"/>
</dbReference>
<reference evidence="2" key="1">
    <citation type="submission" date="2020-05" db="UniProtKB">
        <authorList>
            <consortium name="EnsemblMetazoa"/>
        </authorList>
    </citation>
    <scope>IDENTIFICATION</scope>
    <source>
        <strain evidence="2">Jacobina</strain>
    </source>
</reference>
<dbReference type="GO" id="GO:0005667">
    <property type="term" value="C:transcription regulator complex"/>
    <property type="evidence" value="ECO:0007669"/>
    <property type="project" value="TreeGrafter"/>
</dbReference>
<dbReference type="GO" id="GO:0006357">
    <property type="term" value="P:regulation of transcription by RNA polymerase II"/>
    <property type="evidence" value="ECO:0007669"/>
    <property type="project" value="TreeGrafter"/>
</dbReference>
<proteinExistence type="predicted"/>
<dbReference type="Pfam" id="PF10545">
    <property type="entry name" value="MADF_DNA_bdg"/>
    <property type="match status" value="1"/>
</dbReference>
<dbReference type="PANTHER" id="PTHR12243">
    <property type="entry name" value="MADF DOMAIN TRANSCRIPTION FACTOR"/>
    <property type="match status" value="1"/>
</dbReference>
<dbReference type="AlphaFoldDB" id="A0A1B0CBF7"/>
<evidence type="ECO:0000313" key="3">
    <source>
        <dbReference type="Proteomes" id="UP000092461"/>
    </source>
</evidence>
<dbReference type="PANTHER" id="PTHR12243:SF60">
    <property type="entry name" value="SI:CH211-15D5.12-RELATED"/>
    <property type="match status" value="1"/>
</dbReference>
<feature type="domain" description="MADF" evidence="1">
    <location>
        <begin position="14"/>
        <end position="104"/>
    </location>
</feature>
<dbReference type="SMART" id="SM00595">
    <property type="entry name" value="MADF"/>
    <property type="match status" value="1"/>
</dbReference>
<dbReference type="GO" id="GO:0005634">
    <property type="term" value="C:nucleus"/>
    <property type="evidence" value="ECO:0007669"/>
    <property type="project" value="TreeGrafter"/>
</dbReference>
<keyword evidence="3" id="KW-1185">Reference proteome</keyword>
<dbReference type="EMBL" id="AJWK01005110">
    <property type="status" value="NOT_ANNOTATED_CDS"/>
    <property type="molecule type" value="Genomic_DNA"/>
</dbReference>
<dbReference type="InterPro" id="IPR006578">
    <property type="entry name" value="MADF-dom"/>
</dbReference>
<dbReference type="EnsemblMetazoa" id="LLOJ001456-RA">
    <property type="protein sequence ID" value="LLOJ001456-PA"/>
    <property type="gene ID" value="LLOJ001456"/>
</dbReference>
<evidence type="ECO:0000313" key="2">
    <source>
        <dbReference type="EnsemblMetazoa" id="LLOJ001456-PA"/>
    </source>
</evidence>
<dbReference type="Proteomes" id="UP000092461">
    <property type="component" value="Unassembled WGS sequence"/>
</dbReference>